<protein>
    <submittedName>
        <fullName evidence="1">Uncharacterized protein</fullName>
    </submittedName>
</protein>
<accession>A0A5J4REA5</accession>
<comment type="caution">
    <text evidence="1">The sequence shown here is derived from an EMBL/GenBank/DDBJ whole genome shotgun (WGS) entry which is preliminary data.</text>
</comment>
<reference evidence="1" key="1">
    <citation type="submission" date="2019-03" db="EMBL/GenBank/DDBJ databases">
        <title>Single cell metagenomics reveals metabolic interactions within the superorganism composed of flagellate Streblomastix strix and complex community of Bacteroidetes bacteria on its surface.</title>
        <authorList>
            <person name="Treitli S.C."/>
            <person name="Kolisko M."/>
            <person name="Husnik F."/>
            <person name="Keeling P."/>
            <person name="Hampl V."/>
        </authorList>
    </citation>
    <scope>NUCLEOTIDE SEQUENCE</scope>
    <source>
        <strain evidence="1">STM</strain>
    </source>
</reference>
<proteinExistence type="predicted"/>
<dbReference type="EMBL" id="SNRY01001411">
    <property type="protein sequence ID" value="KAA6331133.1"/>
    <property type="molecule type" value="Genomic_DNA"/>
</dbReference>
<evidence type="ECO:0000313" key="1">
    <source>
        <dbReference type="EMBL" id="KAA6331133.1"/>
    </source>
</evidence>
<sequence length="164" mass="18785">MMASISPPSFSFNNLRLSPFSLILCSVRSELEWAGEINSSMPLSIRTRLTPAKRLTFCLPPRPKLKASLPKYKRAVCSSKCGNKVANFDYRSVSIWFSCKWTNYFFTIPKMWVRLSATILLGKTNLRFLTCHAHHATNSKVNALILALHRREPMPNEEIIFICF</sequence>
<gene>
    <name evidence="1" type="ORF">EZS27_020236</name>
</gene>
<name>A0A5J4REA5_9ZZZZ</name>
<organism evidence="1">
    <name type="scientific">termite gut metagenome</name>
    <dbReference type="NCBI Taxonomy" id="433724"/>
    <lineage>
        <taxon>unclassified sequences</taxon>
        <taxon>metagenomes</taxon>
        <taxon>organismal metagenomes</taxon>
    </lineage>
</organism>
<dbReference type="AlphaFoldDB" id="A0A5J4REA5"/>